<dbReference type="InterPro" id="IPR015855">
    <property type="entry name" value="ABC_transpr_MalK-like"/>
</dbReference>
<keyword evidence="1" id="KW-0813">Transport</keyword>
<keyword evidence="5" id="KW-1278">Translocase</keyword>
<evidence type="ECO:0000256" key="6">
    <source>
        <dbReference type="ARBA" id="ARBA00023136"/>
    </source>
</evidence>
<evidence type="ECO:0000313" key="8">
    <source>
        <dbReference type="EMBL" id="BBD73441.1"/>
    </source>
</evidence>
<keyword evidence="9" id="KW-1185">Reference proteome</keyword>
<protein>
    <recommendedName>
        <fullName evidence="7">ABC transporter domain-containing protein</fullName>
    </recommendedName>
</protein>
<evidence type="ECO:0000313" key="9">
    <source>
        <dbReference type="Proteomes" id="UP000276741"/>
    </source>
</evidence>
<dbReference type="PANTHER" id="PTHR43875">
    <property type="entry name" value="MALTODEXTRIN IMPORT ATP-BINDING PROTEIN MSMX"/>
    <property type="match status" value="1"/>
</dbReference>
<dbReference type="PANTHER" id="PTHR43875:SF15">
    <property type="entry name" value="TREHALOSE IMPORT ATP-BINDING PROTEIN SUGC"/>
    <property type="match status" value="1"/>
</dbReference>
<evidence type="ECO:0000256" key="4">
    <source>
        <dbReference type="ARBA" id="ARBA00022840"/>
    </source>
</evidence>
<dbReference type="SUPFAM" id="SSF52540">
    <property type="entry name" value="P-loop containing nucleoside triphosphate hydrolases"/>
    <property type="match status" value="1"/>
</dbReference>
<keyword evidence="3" id="KW-0547">Nucleotide-binding</keyword>
<dbReference type="Proteomes" id="UP000276741">
    <property type="component" value="Chromosome"/>
</dbReference>
<gene>
    <name evidence="8" type="ORF">HS1genome_1830</name>
</gene>
<dbReference type="GO" id="GO:0005524">
    <property type="term" value="F:ATP binding"/>
    <property type="evidence" value="ECO:0007669"/>
    <property type="project" value="UniProtKB-KW"/>
</dbReference>
<dbReference type="EMBL" id="AP018553">
    <property type="protein sequence ID" value="BBD73441.1"/>
    <property type="molecule type" value="Genomic_DNA"/>
</dbReference>
<organism evidence="8 9">
    <name type="scientific">Sulfodiicoccus acidiphilus</name>
    <dbReference type="NCBI Taxonomy" id="1670455"/>
    <lineage>
        <taxon>Archaea</taxon>
        <taxon>Thermoproteota</taxon>
        <taxon>Thermoprotei</taxon>
        <taxon>Sulfolobales</taxon>
        <taxon>Sulfolobaceae</taxon>
        <taxon>Sulfodiicoccus</taxon>
    </lineage>
</organism>
<keyword evidence="6" id="KW-0472">Membrane</keyword>
<evidence type="ECO:0000256" key="3">
    <source>
        <dbReference type="ARBA" id="ARBA00022741"/>
    </source>
</evidence>
<dbReference type="GeneID" id="38667307"/>
<proteinExistence type="predicted"/>
<dbReference type="InterPro" id="IPR017871">
    <property type="entry name" value="ABC_transporter-like_CS"/>
</dbReference>
<dbReference type="InterPro" id="IPR003593">
    <property type="entry name" value="AAA+_ATPase"/>
</dbReference>
<dbReference type="PROSITE" id="PS50893">
    <property type="entry name" value="ABC_TRANSPORTER_2"/>
    <property type="match status" value="1"/>
</dbReference>
<dbReference type="GO" id="GO:0140359">
    <property type="term" value="F:ABC-type transporter activity"/>
    <property type="evidence" value="ECO:0007669"/>
    <property type="project" value="InterPro"/>
</dbReference>
<dbReference type="GO" id="GO:0008643">
    <property type="term" value="P:carbohydrate transport"/>
    <property type="evidence" value="ECO:0007669"/>
    <property type="project" value="InterPro"/>
</dbReference>
<dbReference type="RefSeq" id="WP_126450638.1">
    <property type="nucleotide sequence ID" value="NZ_AP018553.1"/>
</dbReference>
<name>A0A348B5I9_9CREN</name>
<dbReference type="InterPro" id="IPR027417">
    <property type="entry name" value="P-loop_NTPase"/>
</dbReference>
<dbReference type="Gene3D" id="2.40.50.100">
    <property type="match status" value="1"/>
</dbReference>
<evidence type="ECO:0000256" key="1">
    <source>
        <dbReference type="ARBA" id="ARBA00022448"/>
    </source>
</evidence>
<sequence>MVVEVKGITKYFGETKALDDVNLRFEDGEIFVLLGPSGCGKTTLLRVIAGLLEPDRGEVVVNGKVVNGVPPADRNVAMVFQNYALYPHMTVYENIALNMKVRGVRREVIDEKVRRVAKVLKIEQLLFKRPGQLSGGQAQRVALARAMVRDPSVYLMDEPLSNLDAKLRVEARAEIKRMKEMVNVPIVYVTHDQVEAMSLGDKVAVMNEGRVLQVGTPLELYDRPRNVFVATFVGNPPMNVIPQIAFSSSGGSRSHPPWGNTGWE</sequence>
<reference evidence="9" key="1">
    <citation type="submission" date="2018-04" db="EMBL/GenBank/DDBJ databases">
        <title>Complete genome sequence of Sulfodiicoccus acidiphilus strain HS-1.</title>
        <authorList>
            <person name="Sakai H.D."/>
            <person name="Kurosawa N."/>
        </authorList>
    </citation>
    <scope>NUCLEOTIDE SEQUENCE [LARGE SCALE GENOMIC DNA]</scope>
    <source>
        <strain evidence="9">HS-1</strain>
    </source>
</reference>
<dbReference type="FunFam" id="3.40.50.300:FF:000042">
    <property type="entry name" value="Maltose/maltodextrin ABC transporter, ATP-binding protein"/>
    <property type="match status" value="1"/>
</dbReference>
<feature type="domain" description="ABC transporter" evidence="7">
    <location>
        <begin position="3"/>
        <end position="233"/>
    </location>
</feature>
<accession>A0A348B5I9</accession>
<evidence type="ECO:0000256" key="2">
    <source>
        <dbReference type="ARBA" id="ARBA00022475"/>
    </source>
</evidence>
<dbReference type="GO" id="GO:0016887">
    <property type="term" value="F:ATP hydrolysis activity"/>
    <property type="evidence" value="ECO:0007669"/>
    <property type="project" value="InterPro"/>
</dbReference>
<dbReference type="SMART" id="SM00382">
    <property type="entry name" value="AAA"/>
    <property type="match status" value="1"/>
</dbReference>
<dbReference type="KEGG" id="sacd:HS1genome_1830"/>
<dbReference type="AlphaFoldDB" id="A0A348B5I9"/>
<dbReference type="PROSITE" id="PS00211">
    <property type="entry name" value="ABC_TRANSPORTER_1"/>
    <property type="match status" value="1"/>
</dbReference>
<dbReference type="InterPro" id="IPR047641">
    <property type="entry name" value="ABC_transpr_MalK/UgpC-like"/>
</dbReference>
<dbReference type="GO" id="GO:0055052">
    <property type="term" value="C:ATP-binding cassette (ABC) transporter complex, substrate-binding subunit-containing"/>
    <property type="evidence" value="ECO:0007669"/>
    <property type="project" value="TreeGrafter"/>
</dbReference>
<evidence type="ECO:0000259" key="7">
    <source>
        <dbReference type="PROSITE" id="PS50893"/>
    </source>
</evidence>
<keyword evidence="2" id="KW-1003">Cell membrane</keyword>
<dbReference type="Pfam" id="PF00005">
    <property type="entry name" value="ABC_tran"/>
    <property type="match status" value="1"/>
</dbReference>
<dbReference type="Gene3D" id="3.40.50.300">
    <property type="entry name" value="P-loop containing nucleotide triphosphate hydrolases"/>
    <property type="match status" value="1"/>
</dbReference>
<dbReference type="CDD" id="cd03301">
    <property type="entry name" value="ABC_MalK_N"/>
    <property type="match status" value="1"/>
</dbReference>
<evidence type="ECO:0000256" key="5">
    <source>
        <dbReference type="ARBA" id="ARBA00022967"/>
    </source>
</evidence>
<keyword evidence="4" id="KW-0067">ATP-binding</keyword>
<dbReference type="InterPro" id="IPR003439">
    <property type="entry name" value="ABC_transporter-like_ATP-bd"/>
</dbReference>